<dbReference type="Proteomes" id="UP000548632">
    <property type="component" value="Unassembled WGS sequence"/>
</dbReference>
<evidence type="ECO:0000313" key="2">
    <source>
        <dbReference type="Proteomes" id="UP000548632"/>
    </source>
</evidence>
<gene>
    <name evidence="1" type="ORF">HUK38_04690</name>
</gene>
<name>A0A839HE54_9GAMM</name>
<comment type="caution">
    <text evidence="1">The sequence shown here is derived from an EMBL/GenBank/DDBJ whole genome shotgun (WGS) entry which is preliminary data.</text>
</comment>
<dbReference type="RefSeq" id="WP_182582964.1">
    <property type="nucleotide sequence ID" value="NZ_JABVCQ010000007.1"/>
</dbReference>
<accession>A0A839HE54</accession>
<proteinExistence type="predicted"/>
<protein>
    <submittedName>
        <fullName evidence="1">Uncharacterized protein</fullName>
    </submittedName>
</protein>
<organism evidence="1 2">
    <name type="scientific">Thiospirillum jenense</name>
    <dbReference type="NCBI Taxonomy" id="1653858"/>
    <lineage>
        <taxon>Bacteria</taxon>
        <taxon>Pseudomonadati</taxon>
        <taxon>Pseudomonadota</taxon>
        <taxon>Gammaproteobacteria</taxon>
        <taxon>Chromatiales</taxon>
        <taxon>Chromatiaceae</taxon>
        <taxon>Thiospirillum</taxon>
    </lineage>
</organism>
<reference evidence="1 2" key="1">
    <citation type="journal article" date="2020" name="Arch. Microbiol.">
        <title>The genome sequence of the giant phototrophic gammaproteobacterium Thiospirillum jenense gives insight into its physiological properties and phylogenetic relationships.</title>
        <authorList>
            <person name="Imhoff J.F."/>
            <person name="Meyer T.E."/>
            <person name="Kyndt J.A."/>
        </authorList>
    </citation>
    <scope>NUCLEOTIDE SEQUENCE [LARGE SCALE GENOMIC DNA]</scope>
    <source>
        <strain evidence="1 2">DSM 216</strain>
    </source>
</reference>
<keyword evidence="2" id="KW-1185">Reference proteome</keyword>
<dbReference type="EMBL" id="JABVCQ010000007">
    <property type="protein sequence ID" value="MBB1125528.1"/>
    <property type="molecule type" value="Genomic_DNA"/>
</dbReference>
<sequence>MQWFDSSHARPEHNCWCAVLVSDCSVAHGYLMQLQLYDAELDAWYFYGSRVPQWESPAYYCVLPHPPAHTFRNRSDQYD</sequence>
<dbReference type="AlphaFoldDB" id="A0A839HE54"/>
<evidence type="ECO:0000313" key="1">
    <source>
        <dbReference type="EMBL" id="MBB1125528.1"/>
    </source>
</evidence>